<feature type="domain" description="SPOR" evidence="3">
    <location>
        <begin position="267"/>
        <end position="346"/>
    </location>
</feature>
<dbReference type="EMBL" id="JDST02000080">
    <property type="protein sequence ID" value="KFB75607.1"/>
    <property type="molecule type" value="Genomic_DNA"/>
</dbReference>
<dbReference type="STRING" id="1453999.AW06_003319"/>
<organism evidence="4 6">
    <name type="scientific">Candidatus Accumulibacter cognatus</name>
    <dbReference type="NCBI Taxonomy" id="2954383"/>
    <lineage>
        <taxon>Bacteria</taxon>
        <taxon>Pseudomonadati</taxon>
        <taxon>Pseudomonadota</taxon>
        <taxon>Betaproteobacteria</taxon>
        <taxon>Candidatus Accumulibacter</taxon>
    </lineage>
</organism>
<dbReference type="Proteomes" id="UP000021315">
    <property type="component" value="Unassembled WGS sequence"/>
</dbReference>
<accession>A0A7D5S828</accession>
<dbReference type="PANTHER" id="PTHR38687:SF1">
    <property type="entry name" value="CELL DIVISION PROTEIN DEDD"/>
    <property type="match status" value="1"/>
</dbReference>
<keyword evidence="2" id="KW-1133">Transmembrane helix</keyword>
<evidence type="ECO:0000256" key="1">
    <source>
        <dbReference type="SAM" id="MobiDB-lite"/>
    </source>
</evidence>
<dbReference type="RefSeq" id="WP_034951571.1">
    <property type="nucleotide sequence ID" value="NZ_JDST02000080.1"/>
</dbReference>
<dbReference type="GO" id="GO:0030428">
    <property type="term" value="C:cell septum"/>
    <property type="evidence" value="ECO:0007669"/>
    <property type="project" value="TreeGrafter"/>
</dbReference>
<name>A0A080M2W7_9PROT</name>
<dbReference type="GO" id="GO:0032153">
    <property type="term" value="C:cell division site"/>
    <property type="evidence" value="ECO:0007669"/>
    <property type="project" value="TreeGrafter"/>
</dbReference>
<evidence type="ECO:0000313" key="6">
    <source>
        <dbReference type="Proteomes" id="UP000021315"/>
    </source>
</evidence>
<keyword evidence="6" id="KW-1185">Reference proteome</keyword>
<dbReference type="InterPro" id="IPR007730">
    <property type="entry name" value="SPOR-like_dom"/>
</dbReference>
<dbReference type="Proteomes" id="UP000509684">
    <property type="component" value="Chromosome"/>
</dbReference>
<dbReference type="GO" id="GO:0032506">
    <property type="term" value="P:cytokinetic process"/>
    <property type="evidence" value="ECO:0007669"/>
    <property type="project" value="TreeGrafter"/>
</dbReference>
<sequence length="346" mass="36526">MTESPDPQLQLKKRARRRLVGAVAFAGLAAVILPMVLDEEPKQLVQDVPIRIPGQEPLLSQPKDLAARAAAPAVSGEPQKAMPSGGATEQSPVAVPIAKPAANPATVPARSIEKSGDKAAKVAQAPEKVPEKAAEKKVVKPAEKMPEKTVDKKPVKLAETSPDKAAKTGKPVEKTIEKTPEKPVEKVPEKPIEKKVEKKVEKTADKLPAEKAIEKPVEKPPEKAPVKKVDKPAEKTPETASEEAGKSPSDDHSHSAPAGKPPESAAAKSGGQRVILIGAFTNPDNAKQLQSKISAAGVNSYTEILDSPDGKKTRVRAGPFPNREAAEKALEQLQKIGVTGVVAGRQ</sequence>
<feature type="region of interest" description="Disordered" evidence="1">
    <location>
        <begin position="64"/>
        <end position="270"/>
    </location>
</feature>
<dbReference type="SUPFAM" id="SSF110997">
    <property type="entry name" value="Sporulation related repeat"/>
    <property type="match status" value="1"/>
</dbReference>
<feature type="compositionally biased region" description="Basic and acidic residues" evidence="1">
    <location>
        <begin position="111"/>
        <end position="120"/>
    </location>
</feature>
<proteinExistence type="predicted"/>
<gene>
    <name evidence="4" type="ORF">AW06_003319</name>
    <name evidence="5" type="ORF">HWD57_01085</name>
</gene>
<keyword evidence="2" id="KW-0812">Transmembrane</keyword>
<dbReference type="InterPro" id="IPR036680">
    <property type="entry name" value="SPOR-like_sf"/>
</dbReference>
<evidence type="ECO:0000313" key="5">
    <source>
        <dbReference type="EMBL" id="QLH48540.1"/>
    </source>
</evidence>
<feature type="transmembrane region" description="Helical" evidence="2">
    <location>
        <begin position="19"/>
        <end position="37"/>
    </location>
</feature>
<evidence type="ECO:0000313" key="4">
    <source>
        <dbReference type="EMBL" id="KFB75607.1"/>
    </source>
</evidence>
<dbReference type="PROSITE" id="PS51724">
    <property type="entry name" value="SPOR"/>
    <property type="match status" value="1"/>
</dbReference>
<reference evidence="4 6" key="1">
    <citation type="submission" date="2014-02" db="EMBL/GenBank/DDBJ databases">
        <title>Expanding our view of genomic diversity in Candidatus Accumulibacter clades.</title>
        <authorList>
            <person name="Skennerton C.T."/>
            <person name="Barr J.J."/>
            <person name="Slater F.R."/>
            <person name="Bond P.L."/>
            <person name="Tyson G.W."/>
        </authorList>
    </citation>
    <scope>NUCLEOTIDE SEQUENCE [LARGE SCALE GENOMIC DNA]</scope>
    <source>
        <strain evidence="6">SK-02</strain>
    </source>
</reference>
<protein>
    <submittedName>
        <fullName evidence="4">Cell division protein DedD</fullName>
    </submittedName>
    <submittedName>
        <fullName evidence="5">SPOR domain-containing protein</fullName>
    </submittedName>
</protein>
<dbReference type="GO" id="GO:0042834">
    <property type="term" value="F:peptidoglycan binding"/>
    <property type="evidence" value="ECO:0007669"/>
    <property type="project" value="InterPro"/>
</dbReference>
<evidence type="ECO:0000313" key="7">
    <source>
        <dbReference type="Proteomes" id="UP000509684"/>
    </source>
</evidence>
<reference evidence="5" key="3">
    <citation type="submission" date="2020-06" db="EMBL/GenBank/DDBJ databases">
        <authorList>
            <person name="Arumugam K."/>
            <person name="Besarab I."/>
            <person name="Haryono M."/>
            <person name="Bagci C."/>
            <person name="Beier S."/>
            <person name="Buchfink B."/>
            <person name="Gorska A."/>
            <person name="Qiu G."/>
            <person name="Huson D.H."/>
            <person name="Williams R.B."/>
        </authorList>
    </citation>
    <scope>NUCLEOTIDE SEQUENCE</scope>
    <source>
        <strain evidence="5">SSA1</strain>
    </source>
</reference>
<dbReference type="EMBL" id="CP058708">
    <property type="protein sequence ID" value="QLH48540.1"/>
    <property type="molecule type" value="Genomic_DNA"/>
</dbReference>
<keyword evidence="2" id="KW-0472">Membrane</keyword>
<keyword evidence="4" id="KW-0132">Cell division</keyword>
<dbReference type="AlphaFoldDB" id="A0A080M2W7"/>
<dbReference type="Gene3D" id="3.30.70.1070">
    <property type="entry name" value="Sporulation related repeat"/>
    <property type="match status" value="1"/>
</dbReference>
<dbReference type="KEGG" id="acog:HWD57_01085"/>
<reference evidence="5 7" key="2">
    <citation type="journal article" date="2019" name="Microbiome">
        <title>Annotated bacterial chromosomes from frame-shift-corrected long-read metagenomic data.</title>
        <authorList>
            <person name="Arumugam K."/>
            <person name="Bagci C."/>
            <person name="Bessarab I."/>
            <person name="Beier S."/>
            <person name="Buchfink B."/>
            <person name="Gorska A."/>
            <person name="Qiu G."/>
            <person name="Huson D.H."/>
            <person name="Williams R.B.H."/>
        </authorList>
    </citation>
    <scope>NUCLEOTIDE SEQUENCE [LARGE SCALE GENOMIC DNA]</scope>
    <source>
        <strain evidence="5">SSA1</strain>
    </source>
</reference>
<dbReference type="InterPro" id="IPR052521">
    <property type="entry name" value="Cell_div_SPOR-domain"/>
</dbReference>
<dbReference type="Pfam" id="PF05036">
    <property type="entry name" value="SPOR"/>
    <property type="match status" value="1"/>
</dbReference>
<feature type="compositionally biased region" description="Basic and acidic residues" evidence="1">
    <location>
        <begin position="128"/>
        <end position="254"/>
    </location>
</feature>
<keyword evidence="4" id="KW-0131">Cell cycle</keyword>
<evidence type="ECO:0000259" key="3">
    <source>
        <dbReference type="PROSITE" id="PS51724"/>
    </source>
</evidence>
<accession>A0A080M2W7</accession>
<evidence type="ECO:0000256" key="2">
    <source>
        <dbReference type="SAM" id="Phobius"/>
    </source>
</evidence>
<dbReference type="PANTHER" id="PTHR38687">
    <property type="entry name" value="CELL DIVISION PROTEIN DEDD-RELATED"/>
    <property type="match status" value="1"/>
</dbReference>